<dbReference type="InterPro" id="IPR041698">
    <property type="entry name" value="Methyltransf_25"/>
</dbReference>
<evidence type="ECO:0000259" key="1">
    <source>
        <dbReference type="Pfam" id="PF13649"/>
    </source>
</evidence>
<evidence type="ECO:0000313" key="2">
    <source>
        <dbReference type="EMBL" id="UFP96637.1"/>
    </source>
</evidence>
<dbReference type="Proteomes" id="UP001054846">
    <property type="component" value="Chromosome"/>
</dbReference>
<dbReference type="GO" id="GO:0032259">
    <property type="term" value="P:methylation"/>
    <property type="evidence" value="ECO:0007669"/>
    <property type="project" value="UniProtKB-KW"/>
</dbReference>
<keyword evidence="3" id="KW-1185">Reference proteome</keyword>
<feature type="domain" description="Methyltransferase" evidence="1">
    <location>
        <begin position="165"/>
        <end position="259"/>
    </location>
</feature>
<gene>
    <name evidence="2" type="ORF">ISF26_10690</name>
</gene>
<name>A0ABY3PT08_9CYAN</name>
<keyword evidence="2" id="KW-0808">Transferase</keyword>
<accession>A0ABY3PT08</accession>
<dbReference type="InterPro" id="IPR029063">
    <property type="entry name" value="SAM-dependent_MTases_sf"/>
</dbReference>
<dbReference type="SUPFAM" id="SSF53335">
    <property type="entry name" value="S-adenosyl-L-methionine-dependent methyltransferases"/>
    <property type="match status" value="1"/>
</dbReference>
<keyword evidence="2" id="KW-0489">Methyltransferase</keyword>
<dbReference type="RefSeq" id="WP_230843892.1">
    <property type="nucleotide sequence ID" value="NZ_CP063845.1"/>
</dbReference>
<evidence type="ECO:0000313" key="3">
    <source>
        <dbReference type="Proteomes" id="UP001054846"/>
    </source>
</evidence>
<protein>
    <submittedName>
        <fullName evidence="2">Methyltransferase domain-containing protein</fullName>
    </submittedName>
</protein>
<dbReference type="Pfam" id="PF13649">
    <property type="entry name" value="Methyltransf_25"/>
    <property type="match status" value="1"/>
</dbReference>
<reference evidence="2 3" key="1">
    <citation type="journal article" date="2021" name="Genome Biol. Evol.">
        <title>Complete Genome Sequencing of a Novel Gloeobacter Species from a Waterfall Cave in Mexico.</title>
        <authorList>
            <person name="Saw J.H."/>
            <person name="Cardona T."/>
            <person name="Montejano G."/>
        </authorList>
    </citation>
    <scope>NUCLEOTIDE SEQUENCE [LARGE SCALE GENOMIC DNA]</scope>
    <source>
        <strain evidence="2">MG652769</strain>
    </source>
</reference>
<dbReference type="EMBL" id="CP063845">
    <property type="protein sequence ID" value="UFP96637.1"/>
    <property type="molecule type" value="Genomic_DNA"/>
</dbReference>
<sequence length="329" mass="35519">MHSLQALSSTGSYKDTAVNDEVNCTRSKASTQALREFVDRQSRSTTILAALAAVLDAQVTGNSLDPVLQARIDEVLSALGVCDLIEKYNPAQLKHLLAEIRFNMLLETKLLFDTKRTTMWAHTETEILQAAGEVSDGFADTLTRTIVPRLEGLAQRLSSPGGSFLDVGVGIAGLSIAMARLWPSLRVVGIDPWVPSLALARANVRSAELTGRIQLREQAAEDLGDTSAFDLAWIPSAFMPEQVIPVACEHVHRALRPGGWLLFAMANPGTDPLTASLVRLRTVLRGGYVIVPSQVETLLSRTGLVDVRALPSPPDAVVALIAARRMPNQ</sequence>
<proteinExistence type="predicted"/>
<dbReference type="CDD" id="cd02440">
    <property type="entry name" value="AdoMet_MTases"/>
    <property type="match status" value="1"/>
</dbReference>
<dbReference type="Gene3D" id="3.40.50.150">
    <property type="entry name" value="Vaccinia Virus protein VP39"/>
    <property type="match status" value="1"/>
</dbReference>
<organism evidence="2 3">
    <name type="scientific">Gloeobacter morelensis MG652769</name>
    <dbReference type="NCBI Taxonomy" id="2781736"/>
    <lineage>
        <taxon>Bacteria</taxon>
        <taxon>Bacillati</taxon>
        <taxon>Cyanobacteriota</taxon>
        <taxon>Cyanophyceae</taxon>
        <taxon>Gloeobacterales</taxon>
        <taxon>Gloeobacteraceae</taxon>
        <taxon>Gloeobacter</taxon>
        <taxon>Gloeobacter morelensis</taxon>
    </lineage>
</organism>
<dbReference type="GO" id="GO:0008168">
    <property type="term" value="F:methyltransferase activity"/>
    <property type="evidence" value="ECO:0007669"/>
    <property type="project" value="UniProtKB-KW"/>
</dbReference>